<dbReference type="EMBL" id="GL629794">
    <property type="protein sequence ID" value="EFX01329.1"/>
    <property type="molecule type" value="Genomic_DNA"/>
</dbReference>
<feature type="region of interest" description="Disordered" evidence="1">
    <location>
        <begin position="28"/>
        <end position="51"/>
    </location>
</feature>
<dbReference type="InterPro" id="IPR001810">
    <property type="entry name" value="F-box_dom"/>
</dbReference>
<dbReference type="SUPFAM" id="SSF81383">
    <property type="entry name" value="F-box domain"/>
    <property type="match status" value="1"/>
</dbReference>
<sequence>MAPTPSRPEAINPFQATEFASNQYFAKFAQQQQQQQQQQNGESSTSGSLLASSTTQTAQSLFILPLRDASIQGAPQDDTAHVEHKQKRSRFIGRLLHSKPQHIPVPTLIHSPVAVSETQLHAAIESAGHRKPYDWTGPASRLSPDLLTLPNRSQPFDFLFLRLPAELQIQVIASMPLADILRLRQTSRAWHAMVTANESPIVRFHLKHNIPEYAKRIYPPDYKNLNLRYLCGLWHRLHVAAKLAFYICEWVTKEIFLRVTAAQRQEFAPQRERMRRRLIPLLFTIFHFFETYRTKHLQYIIDHNGKGLRHTPYTMNPIEVEIMSMYDDRTLLQVHQVFPLVVASFCRRLRPPSYVGRVEMSLRGYLKDKPPDEVHTAALCIGGLRQVERFWEINGYNNRRGAVDTWYNSITKVTVEPAAKPRRGLASLGRKRSVTTMKDDASATLTAAAAKLSLDGHVTSTNSMDETSWEHMDNLIFHTSLAGGMPMGPLSRDQLRLLLPDLPVLQQLWMVTAEALILKRKVVDRAADIRRNAQVMLELIREDGFAEEDEWWYGHGAHESVRPPMHSIDDDVNDFRLPA</sequence>
<name>F0XMH5_GROCL</name>
<dbReference type="Proteomes" id="UP000007796">
    <property type="component" value="Unassembled WGS sequence"/>
</dbReference>
<dbReference type="CDD" id="cd09917">
    <property type="entry name" value="F-box_SF"/>
    <property type="match status" value="1"/>
</dbReference>
<dbReference type="OrthoDB" id="5396937at2759"/>
<dbReference type="GeneID" id="25979686"/>
<evidence type="ECO:0000259" key="2">
    <source>
        <dbReference type="PROSITE" id="PS50181"/>
    </source>
</evidence>
<feature type="domain" description="F-box" evidence="2">
    <location>
        <begin position="157"/>
        <end position="204"/>
    </location>
</feature>
<dbReference type="RefSeq" id="XP_014170811.1">
    <property type="nucleotide sequence ID" value="XM_014315336.1"/>
</dbReference>
<feature type="compositionally biased region" description="Low complexity" evidence="1">
    <location>
        <begin position="30"/>
        <end position="51"/>
    </location>
</feature>
<dbReference type="PROSITE" id="PS50181">
    <property type="entry name" value="FBOX"/>
    <property type="match status" value="1"/>
</dbReference>
<gene>
    <name evidence="3" type="ORF">CMQ_6271</name>
</gene>
<reference evidence="3 4" key="1">
    <citation type="journal article" date="2011" name="Proc. Natl. Acad. Sci. U.S.A.">
        <title>Genome and transcriptome analyses of the mountain pine beetle-fungal symbiont Grosmannia clavigera, a lodgepole pine pathogen.</title>
        <authorList>
            <person name="DiGuistini S."/>
            <person name="Wang Y."/>
            <person name="Liao N.Y."/>
            <person name="Taylor G."/>
            <person name="Tanguay P."/>
            <person name="Feau N."/>
            <person name="Henrissat B."/>
            <person name="Chan S.K."/>
            <person name="Hesse-Orce U."/>
            <person name="Alamouti S.M."/>
            <person name="Tsui C.K.M."/>
            <person name="Docking R.T."/>
            <person name="Levasseur A."/>
            <person name="Haridas S."/>
            <person name="Robertson G."/>
            <person name="Birol I."/>
            <person name="Holt R.A."/>
            <person name="Marra M.A."/>
            <person name="Hamelin R.C."/>
            <person name="Hirst M."/>
            <person name="Jones S.J.M."/>
            <person name="Bohlmann J."/>
            <person name="Breuil C."/>
        </authorList>
    </citation>
    <scope>NUCLEOTIDE SEQUENCE [LARGE SCALE GENOMIC DNA]</scope>
    <source>
        <strain evidence="4">kw1407 / UAMH 11150</strain>
    </source>
</reference>
<protein>
    <submittedName>
        <fullName evidence="3">Frp1-like protein</fullName>
    </submittedName>
</protein>
<proteinExistence type="predicted"/>
<dbReference type="InParanoid" id="F0XMH5"/>
<dbReference type="InterPro" id="IPR036047">
    <property type="entry name" value="F-box-like_dom_sf"/>
</dbReference>
<dbReference type="AlphaFoldDB" id="F0XMH5"/>
<dbReference type="eggNOG" id="ENOG502S9GA">
    <property type="taxonomic scope" value="Eukaryota"/>
</dbReference>
<evidence type="ECO:0000313" key="3">
    <source>
        <dbReference type="EMBL" id="EFX01329.1"/>
    </source>
</evidence>
<keyword evidence="4" id="KW-1185">Reference proteome</keyword>
<accession>F0XMH5</accession>
<organism evidence="4">
    <name type="scientific">Grosmannia clavigera (strain kw1407 / UAMH 11150)</name>
    <name type="common">Blue stain fungus</name>
    <name type="synonym">Graphiocladiella clavigera</name>
    <dbReference type="NCBI Taxonomy" id="655863"/>
    <lineage>
        <taxon>Eukaryota</taxon>
        <taxon>Fungi</taxon>
        <taxon>Dikarya</taxon>
        <taxon>Ascomycota</taxon>
        <taxon>Pezizomycotina</taxon>
        <taxon>Sordariomycetes</taxon>
        <taxon>Sordariomycetidae</taxon>
        <taxon>Ophiostomatales</taxon>
        <taxon>Ophiostomataceae</taxon>
        <taxon>Leptographium</taxon>
    </lineage>
</organism>
<dbReference type="HOGENOM" id="CLU_510932_0_0_1"/>
<evidence type="ECO:0000313" key="4">
    <source>
        <dbReference type="Proteomes" id="UP000007796"/>
    </source>
</evidence>
<evidence type="ECO:0000256" key="1">
    <source>
        <dbReference type="SAM" id="MobiDB-lite"/>
    </source>
</evidence>
<dbReference type="STRING" id="655863.F0XMH5"/>
<dbReference type="Pfam" id="PF00646">
    <property type="entry name" value="F-box"/>
    <property type="match status" value="1"/>
</dbReference>